<sequence length="66" mass="7370">MYVSGEGTDPSGKSRQMWARVKGRTENDLRALRMTAYMFRPGFIQLVDGTVSRAPLYCATAVRPDS</sequence>
<protein>
    <submittedName>
        <fullName evidence="2">Uncharacterized protein</fullName>
    </submittedName>
</protein>
<name>A0A7W7XGL5_9ACTN</name>
<comment type="caution">
    <text evidence="2">The sequence shown here is derived from an EMBL/GenBank/DDBJ whole genome shotgun (WGS) entry which is preliminary data.</text>
</comment>
<keyword evidence="3" id="KW-1185">Reference proteome</keyword>
<evidence type="ECO:0000313" key="2">
    <source>
        <dbReference type="EMBL" id="MBB4986641.1"/>
    </source>
</evidence>
<organism evidence="2 3">
    <name type="scientific">Streptomyces nymphaeiformis</name>
    <dbReference type="NCBI Taxonomy" id="2663842"/>
    <lineage>
        <taxon>Bacteria</taxon>
        <taxon>Bacillati</taxon>
        <taxon>Actinomycetota</taxon>
        <taxon>Actinomycetes</taxon>
        <taxon>Kitasatosporales</taxon>
        <taxon>Streptomycetaceae</taxon>
        <taxon>Streptomyces</taxon>
    </lineage>
</organism>
<dbReference type="AlphaFoldDB" id="A0A7W7XGL5"/>
<gene>
    <name evidence="2" type="ORF">GGE06_007609</name>
</gene>
<proteinExistence type="predicted"/>
<feature type="region of interest" description="Disordered" evidence="1">
    <location>
        <begin position="1"/>
        <end position="20"/>
    </location>
</feature>
<reference evidence="2 3" key="1">
    <citation type="submission" date="2020-08" db="EMBL/GenBank/DDBJ databases">
        <title>Genomic Encyclopedia of Type Strains, Phase III (KMG-III): the genomes of soil and plant-associated and newly described type strains.</title>
        <authorList>
            <person name="Whitman W."/>
        </authorList>
    </citation>
    <scope>NUCLEOTIDE SEQUENCE [LARGE SCALE GENOMIC DNA]</scope>
    <source>
        <strain evidence="2 3">SFB5A</strain>
    </source>
</reference>
<evidence type="ECO:0000256" key="1">
    <source>
        <dbReference type="SAM" id="MobiDB-lite"/>
    </source>
</evidence>
<dbReference type="RefSeq" id="WP_184932887.1">
    <property type="nucleotide sequence ID" value="NZ_JACHJY010000013.1"/>
</dbReference>
<dbReference type="Proteomes" id="UP000582643">
    <property type="component" value="Unassembled WGS sequence"/>
</dbReference>
<evidence type="ECO:0000313" key="3">
    <source>
        <dbReference type="Proteomes" id="UP000582643"/>
    </source>
</evidence>
<accession>A0A7W7XGL5</accession>
<dbReference type="EMBL" id="JACHJY010000013">
    <property type="protein sequence ID" value="MBB4986641.1"/>
    <property type="molecule type" value="Genomic_DNA"/>
</dbReference>
<dbReference type="Gene3D" id="3.40.50.720">
    <property type="entry name" value="NAD(P)-binding Rossmann-like Domain"/>
    <property type="match status" value="1"/>
</dbReference>